<dbReference type="AlphaFoldDB" id="A0A512C4T0"/>
<dbReference type="Proteomes" id="UP000321085">
    <property type="component" value="Unassembled WGS sequence"/>
</dbReference>
<accession>A0A512C4T0</accession>
<dbReference type="EMBL" id="BJYU01000364">
    <property type="protein sequence ID" value="GEO19219.1"/>
    <property type="molecule type" value="Genomic_DNA"/>
</dbReference>
<proteinExistence type="predicted"/>
<protein>
    <submittedName>
        <fullName evidence="1">Uncharacterized protein</fullName>
    </submittedName>
</protein>
<evidence type="ECO:0000313" key="2">
    <source>
        <dbReference type="Proteomes" id="UP000321085"/>
    </source>
</evidence>
<reference evidence="1 2" key="1">
    <citation type="submission" date="2019-07" db="EMBL/GenBank/DDBJ databases">
        <title>Whole genome shotgun sequence of Microvirga aerophila NBRC 106136.</title>
        <authorList>
            <person name="Hosoyama A."/>
            <person name="Uohara A."/>
            <person name="Ohji S."/>
            <person name="Ichikawa N."/>
        </authorList>
    </citation>
    <scope>NUCLEOTIDE SEQUENCE [LARGE SCALE GENOMIC DNA]</scope>
    <source>
        <strain evidence="1 2">NBRC 106136</strain>
    </source>
</reference>
<keyword evidence="2" id="KW-1185">Reference proteome</keyword>
<name>A0A512C4T0_9HYPH</name>
<sequence>MRSHEIVRASARHHMTTAFRQIGQALGLKQGFITAARRAATSHVVDCICLNDEDMPYGVYVGQLRECEEWCQQNCPHDHEIEPLRDRGRLIGRRYRFARESDAALFKMLFV</sequence>
<organism evidence="1 2">
    <name type="scientific">Microvirga aerophila</name>
    <dbReference type="NCBI Taxonomy" id="670291"/>
    <lineage>
        <taxon>Bacteria</taxon>
        <taxon>Pseudomonadati</taxon>
        <taxon>Pseudomonadota</taxon>
        <taxon>Alphaproteobacteria</taxon>
        <taxon>Hyphomicrobiales</taxon>
        <taxon>Methylobacteriaceae</taxon>
        <taxon>Microvirga</taxon>
    </lineage>
</organism>
<evidence type="ECO:0000313" key="1">
    <source>
        <dbReference type="EMBL" id="GEO19219.1"/>
    </source>
</evidence>
<comment type="caution">
    <text evidence="1">The sequence shown here is derived from an EMBL/GenBank/DDBJ whole genome shotgun (WGS) entry which is preliminary data.</text>
</comment>
<gene>
    <name evidence="1" type="ORF">MAE02_69150</name>
</gene>